<dbReference type="InterPro" id="IPR005119">
    <property type="entry name" value="LysR_subst-bd"/>
</dbReference>
<dbReference type="PROSITE" id="PS50931">
    <property type="entry name" value="HTH_LYSR"/>
    <property type="match status" value="1"/>
</dbReference>
<dbReference type="RefSeq" id="WP_020913375.1">
    <property type="nucleotide sequence ID" value="NC_011566.1"/>
</dbReference>
<keyword evidence="4" id="KW-0804">Transcription</keyword>
<accession>B8CRL7</accession>
<dbReference type="Pfam" id="PF00126">
    <property type="entry name" value="HTH_1"/>
    <property type="match status" value="1"/>
</dbReference>
<dbReference type="SUPFAM" id="SSF53850">
    <property type="entry name" value="Periplasmic binding protein-like II"/>
    <property type="match status" value="1"/>
</dbReference>
<dbReference type="Proteomes" id="UP000000753">
    <property type="component" value="Chromosome"/>
</dbReference>
<keyword evidence="3" id="KW-0238">DNA-binding</keyword>
<evidence type="ECO:0000313" key="7">
    <source>
        <dbReference type="Proteomes" id="UP000000753"/>
    </source>
</evidence>
<evidence type="ECO:0000256" key="4">
    <source>
        <dbReference type="ARBA" id="ARBA00023163"/>
    </source>
</evidence>
<dbReference type="AlphaFoldDB" id="B8CRL7"/>
<dbReference type="eggNOG" id="COG0583">
    <property type="taxonomic scope" value="Bacteria"/>
</dbReference>
<evidence type="ECO:0000256" key="2">
    <source>
        <dbReference type="ARBA" id="ARBA00023015"/>
    </source>
</evidence>
<dbReference type="InterPro" id="IPR058163">
    <property type="entry name" value="LysR-type_TF_proteobact-type"/>
</dbReference>
<protein>
    <submittedName>
        <fullName evidence="6">Transcriptional regulator, LysR family</fullName>
    </submittedName>
</protein>
<evidence type="ECO:0000256" key="1">
    <source>
        <dbReference type="ARBA" id="ARBA00009437"/>
    </source>
</evidence>
<feature type="domain" description="HTH lysR-type" evidence="5">
    <location>
        <begin position="1"/>
        <end position="59"/>
    </location>
</feature>
<dbReference type="Gene3D" id="3.40.190.290">
    <property type="match status" value="1"/>
</dbReference>
<keyword evidence="7" id="KW-1185">Reference proteome</keyword>
<dbReference type="GO" id="GO:0043565">
    <property type="term" value="F:sequence-specific DNA binding"/>
    <property type="evidence" value="ECO:0007669"/>
    <property type="project" value="TreeGrafter"/>
</dbReference>
<reference evidence="6 7" key="1">
    <citation type="journal article" date="2008" name="PLoS ONE">
        <title>Environmental adaptation: genomic analysis of the piezotolerant and psychrotolerant deep-sea iron reducing bacterium Shewanella piezotolerans WP3.</title>
        <authorList>
            <person name="Wang F."/>
            <person name="Wang J."/>
            <person name="Jian H."/>
            <person name="Zhang B."/>
            <person name="Li S."/>
            <person name="Wang F."/>
            <person name="Zeng X."/>
            <person name="Gao L."/>
            <person name="Bartlett D.H."/>
            <person name="Yu J."/>
            <person name="Hu S."/>
            <person name="Xiao X."/>
        </authorList>
    </citation>
    <scope>NUCLEOTIDE SEQUENCE [LARGE SCALE GENOMIC DNA]</scope>
    <source>
        <strain evidence="7">WP3 / JCM 13877</strain>
    </source>
</reference>
<dbReference type="HOGENOM" id="CLU_039613_16_2_6"/>
<dbReference type="STRING" id="225849.swp_3323"/>
<dbReference type="PANTHER" id="PTHR30537:SF68">
    <property type="entry name" value="TRANSCRIPTIONAL REGULATOR-RELATED"/>
    <property type="match status" value="1"/>
</dbReference>
<dbReference type="SUPFAM" id="SSF46785">
    <property type="entry name" value="Winged helix' DNA-binding domain"/>
    <property type="match status" value="1"/>
</dbReference>
<evidence type="ECO:0000259" key="5">
    <source>
        <dbReference type="PROSITE" id="PS50931"/>
    </source>
</evidence>
<comment type="similarity">
    <text evidence="1">Belongs to the LysR transcriptional regulatory family.</text>
</comment>
<dbReference type="InterPro" id="IPR000847">
    <property type="entry name" value="LysR_HTH_N"/>
</dbReference>
<proteinExistence type="inferred from homology"/>
<dbReference type="Gene3D" id="1.10.10.10">
    <property type="entry name" value="Winged helix-like DNA-binding domain superfamily/Winged helix DNA-binding domain"/>
    <property type="match status" value="1"/>
</dbReference>
<name>B8CRL7_SHEPW</name>
<dbReference type="Pfam" id="PF03466">
    <property type="entry name" value="LysR_substrate"/>
    <property type="match status" value="1"/>
</dbReference>
<organism evidence="6 7">
    <name type="scientific">Shewanella piezotolerans (strain WP3 / JCM 13877)</name>
    <dbReference type="NCBI Taxonomy" id="225849"/>
    <lineage>
        <taxon>Bacteria</taxon>
        <taxon>Pseudomonadati</taxon>
        <taxon>Pseudomonadota</taxon>
        <taxon>Gammaproteobacteria</taxon>
        <taxon>Alteromonadales</taxon>
        <taxon>Shewanellaceae</taxon>
        <taxon>Shewanella</taxon>
    </lineage>
</organism>
<gene>
    <name evidence="6" type="ordered locus">swp_3323</name>
</gene>
<keyword evidence="2" id="KW-0805">Transcription regulation</keyword>
<dbReference type="CDD" id="cd08422">
    <property type="entry name" value="PBP2_CrgA_like"/>
    <property type="match status" value="1"/>
</dbReference>
<dbReference type="InterPro" id="IPR036388">
    <property type="entry name" value="WH-like_DNA-bd_sf"/>
</dbReference>
<dbReference type="GO" id="GO:0006351">
    <property type="term" value="P:DNA-templated transcription"/>
    <property type="evidence" value="ECO:0007669"/>
    <property type="project" value="TreeGrafter"/>
</dbReference>
<dbReference type="EMBL" id="CP000472">
    <property type="protein sequence ID" value="ACJ30025.1"/>
    <property type="molecule type" value="Genomic_DNA"/>
</dbReference>
<evidence type="ECO:0000256" key="3">
    <source>
        <dbReference type="ARBA" id="ARBA00023125"/>
    </source>
</evidence>
<sequence>MTDLNDMMVFATVVNSGSFTAAAEEFGLPKSNISRKVTRLEDKLGIKLLERSTRSQHLTEIGQVYFEYCQRIMDEIQGAEESVEGLMSAPRGTLKICASITVGQCLLSPHLAPFKKAYPEVHLDIHLTNRRVDLIEEGFDAAIRVGTLEDSSLIAKRLCKRELFLFASPDYLATSNIPLAEPSDLKQHDCLFMSATNPKPQWHLKSGKESQTIIIAPTIRCDDFTVLRQLAIDGAGITKLPSYICEKAVKDGKLVRVLDQWISESVDIYALYPSHKGATPKLRVFLDYLKHQITL</sequence>
<dbReference type="InterPro" id="IPR036390">
    <property type="entry name" value="WH_DNA-bd_sf"/>
</dbReference>
<dbReference type="PANTHER" id="PTHR30537">
    <property type="entry name" value="HTH-TYPE TRANSCRIPTIONAL REGULATOR"/>
    <property type="match status" value="1"/>
</dbReference>
<dbReference type="GO" id="GO:0003700">
    <property type="term" value="F:DNA-binding transcription factor activity"/>
    <property type="evidence" value="ECO:0007669"/>
    <property type="project" value="InterPro"/>
</dbReference>
<dbReference type="FunFam" id="1.10.10.10:FF:000001">
    <property type="entry name" value="LysR family transcriptional regulator"/>
    <property type="match status" value="1"/>
</dbReference>
<dbReference type="KEGG" id="swp:swp_3323"/>
<evidence type="ECO:0000313" key="6">
    <source>
        <dbReference type="EMBL" id="ACJ30025.1"/>
    </source>
</evidence>